<sequence length="66" mass="7048">VDQHHAGHGEVNPPVVLEHDQHHHGADQHGDSCADFRAACDELAVTPVAQHGAEQAVIFQPGAQTR</sequence>
<protein>
    <submittedName>
        <fullName evidence="2">Uncharacterized protein</fullName>
    </submittedName>
</protein>
<evidence type="ECO:0000256" key="1">
    <source>
        <dbReference type="SAM" id="MobiDB-lite"/>
    </source>
</evidence>
<feature type="region of interest" description="Disordered" evidence="1">
    <location>
        <begin position="1"/>
        <end position="32"/>
    </location>
</feature>
<name>A0A699XD60_TANCI</name>
<organism evidence="2">
    <name type="scientific">Tanacetum cinerariifolium</name>
    <name type="common">Dalmatian daisy</name>
    <name type="synonym">Chrysanthemum cinerariifolium</name>
    <dbReference type="NCBI Taxonomy" id="118510"/>
    <lineage>
        <taxon>Eukaryota</taxon>
        <taxon>Viridiplantae</taxon>
        <taxon>Streptophyta</taxon>
        <taxon>Embryophyta</taxon>
        <taxon>Tracheophyta</taxon>
        <taxon>Spermatophyta</taxon>
        <taxon>Magnoliopsida</taxon>
        <taxon>eudicotyledons</taxon>
        <taxon>Gunneridae</taxon>
        <taxon>Pentapetalae</taxon>
        <taxon>asterids</taxon>
        <taxon>campanulids</taxon>
        <taxon>Asterales</taxon>
        <taxon>Asteraceae</taxon>
        <taxon>Asteroideae</taxon>
        <taxon>Anthemideae</taxon>
        <taxon>Anthemidinae</taxon>
        <taxon>Tanacetum</taxon>
    </lineage>
</organism>
<feature type="non-terminal residue" evidence="2">
    <location>
        <position position="1"/>
    </location>
</feature>
<comment type="caution">
    <text evidence="2">The sequence shown here is derived from an EMBL/GenBank/DDBJ whole genome shotgun (WGS) entry which is preliminary data.</text>
</comment>
<dbReference type="EMBL" id="BKCJ011809651">
    <property type="protein sequence ID" value="GFD54751.1"/>
    <property type="molecule type" value="Genomic_DNA"/>
</dbReference>
<accession>A0A699XD60</accession>
<reference evidence="2" key="1">
    <citation type="journal article" date="2019" name="Sci. Rep.">
        <title>Draft genome of Tanacetum cinerariifolium, the natural source of mosquito coil.</title>
        <authorList>
            <person name="Yamashiro T."/>
            <person name="Shiraishi A."/>
            <person name="Satake H."/>
            <person name="Nakayama K."/>
        </authorList>
    </citation>
    <scope>NUCLEOTIDE SEQUENCE</scope>
</reference>
<proteinExistence type="predicted"/>
<dbReference type="AlphaFoldDB" id="A0A699XD60"/>
<gene>
    <name evidence="2" type="ORF">Tci_926720</name>
</gene>
<feature type="compositionally biased region" description="Basic and acidic residues" evidence="1">
    <location>
        <begin position="17"/>
        <end position="32"/>
    </location>
</feature>
<evidence type="ECO:0000313" key="2">
    <source>
        <dbReference type="EMBL" id="GFD54751.1"/>
    </source>
</evidence>